<evidence type="ECO:0000256" key="2">
    <source>
        <dbReference type="SAM" id="MobiDB-lite"/>
    </source>
</evidence>
<keyword evidence="4" id="KW-1185">Reference proteome</keyword>
<keyword evidence="1" id="KW-0175">Coiled coil</keyword>
<feature type="coiled-coil region" evidence="1">
    <location>
        <begin position="152"/>
        <end position="186"/>
    </location>
</feature>
<name>A0ABU6V4E5_9FABA</name>
<accession>A0ABU6V4E5</accession>
<dbReference type="Proteomes" id="UP001341840">
    <property type="component" value="Unassembled WGS sequence"/>
</dbReference>
<evidence type="ECO:0000256" key="1">
    <source>
        <dbReference type="SAM" id="Coils"/>
    </source>
</evidence>
<evidence type="ECO:0000313" key="3">
    <source>
        <dbReference type="EMBL" id="MED6168287.1"/>
    </source>
</evidence>
<dbReference type="EMBL" id="JASCZI010151059">
    <property type="protein sequence ID" value="MED6168287.1"/>
    <property type="molecule type" value="Genomic_DNA"/>
</dbReference>
<feature type="region of interest" description="Disordered" evidence="2">
    <location>
        <begin position="1"/>
        <end position="30"/>
    </location>
</feature>
<gene>
    <name evidence="3" type="ORF">PIB30_010345</name>
</gene>
<evidence type="ECO:0000313" key="4">
    <source>
        <dbReference type="Proteomes" id="UP001341840"/>
    </source>
</evidence>
<dbReference type="PANTHER" id="PTHR38378:SF3">
    <property type="entry name" value="MYOSIN HEAVY CHAIN-LIKE PROTEIN"/>
    <property type="match status" value="1"/>
</dbReference>
<comment type="caution">
    <text evidence="3">The sequence shown here is derived from an EMBL/GenBank/DDBJ whole genome shotgun (WGS) entry which is preliminary data.</text>
</comment>
<reference evidence="3 4" key="1">
    <citation type="journal article" date="2023" name="Plants (Basel)">
        <title>Bridging the Gap: Combining Genomics and Transcriptomics Approaches to Understand Stylosanthes scabra, an Orphan Legume from the Brazilian Caatinga.</title>
        <authorList>
            <person name="Ferreira-Neto J.R.C."/>
            <person name="da Silva M.D."/>
            <person name="Binneck E."/>
            <person name="de Melo N.F."/>
            <person name="da Silva R.H."/>
            <person name="de Melo A.L.T.M."/>
            <person name="Pandolfi V."/>
            <person name="Bustamante F.O."/>
            <person name="Brasileiro-Vidal A.C."/>
            <person name="Benko-Iseppon A.M."/>
        </authorList>
    </citation>
    <scope>NUCLEOTIDE SEQUENCE [LARGE SCALE GENOMIC DNA]</scope>
    <source>
        <tissue evidence="3">Leaves</tissue>
    </source>
</reference>
<sequence length="302" mass="34629">MNHFRVDHPSSSIVPSPSSNYPGQPGDDRGLEGVATNIKLLLKLIEDYNGGKESDQHKIQRVNGIMSILDETRGRIQRFQLNNIKTNMIKRELRRTCSDIKSSSVVIAREKTITDEKERMRRELQSSFVVRQSLQALCSSLGKEKQIMASELARKAQELAEMEEFVSDLKKQNKMLMHKLKECSNNADLVEIDQGGNNKGNVALHEMNKTLTERLQMSLDGYRNLKMKYMDTQEENRDIHADIEEMEVQVQAGIQRIRDLMNIAETVGTSDEERKPMKEQILALEQILTSHHMKISKYSNNN</sequence>
<organism evidence="3 4">
    <name type="scientific">Stylosanthes scabra</name>
    <dbReference type="NCBI Taxonomy" id="79078"/>
    <lineage>
        <taxon>Eukaryota</taxon>
        <taxon>Viridiplantae</taxon>
        <taxon>Streptophyta</taxon>
        <taxon>Embryophyta</taxon>
        <taxon>Tracheophyta</taxon>
        <taxon>Spermatophyta</taxon>
        <taxon>Magnoliopsida</taxon>
        <taxon>eudicotyledons</taxon>
        <taxon>Gunneridae</taxon>
        <taxon>Pentapetalae</taxon>
        <taxon>rosids</taxon>
        <taxon>fabids</taxon>
        <taxon>Fabales</taxon>
        <taxon>Fabaceae</taxon>
        <taxon>Papilionoideae</taxon>
        <taxon>50 kb inversion clade</taxon>
        <taxon>dalbergioids sensu lato</taxon>
        <taxon>Dalbergieae</taxon>
        <taxon>Pterocarpus clade</taxon>
        <taxon>Stylosanthes</taxon>
    </lineage>
</organism>
<protein>
    <submittedName>
        <fullName evidence="3">Uncharacterized protein</fullName>
    </submittedName>
</protein>
<feature type="compositionally biased region" description="Low complexity" evidence="2">
    <location>
        <begin position="9"/>
        <end position="19"/>
    </location>
</feature>
<dbReference type="PANTHER" id="PTHR38378">
    <property type="entry name" value="MYOSIN HEAVY CHAIN-LIKE PROTEIN"/>
    <property type="match status" value="1"/>
</dbReference>
<proteinExistence type="predicted"/>